<dbReference type="NCBIfam" id="TIGR00778">
    <property type="entry name" value="ahpD_dom"/>
    <property type="match status" value="1"/>
</dbReference>
<dbReference type="PANTHER" id="PTHR35446">
    <property type="entry name" value="SI:CH211-175M2.5"/>
    <property type="match status" value="1"/>
</dbReference>
<dbReference type="AlphaFoldDB" id="A0A401YIX9"/>
<accession>A0A401YIX9</accession>
<dbReference type="PANTHER" id="PTHR35446:SF3">
    <property type="entry name" value="CMD DOMAIN-CONTAINING PROTEIN"/>
    <property type="match status" value="1"/>
</dbReference>
<comment type="caution">
    <text evidence="2">The sequence shown here is derived from an EMBL/GenBank/DDBJ whole genome shotgun (WGS) entry which is preliminary data.</text>
</comment>
<keyword evidence="3" id="KW-1185">Reference proteome</keyword>
<dbReference type="Gene3D" id="1.20.1290.10">
    <property type="entry name" value="AhpD-like"/>
    <property type="match status" value="1"/>
</dbReference>
<dbReference type="OrthoDB" id="122912at2"/>
<dbReference type="EMBL" id="BIFH01000016">
    <property type="protein sequence ID" value="GCD94556.1"/>
    <property type="molecule type" value="Genomic_DNA"/>
</dbReference>
<gene>
    <name evidence="2" type="ORF">EHYA_02225</name>
</gene>
<dbReference type="GO" id="GO:0051920">
    <property type="term" value="F:peroxiredoxin activity"/>
    <property type="evidence" value="ECO:0007669"/>
    <property type="project" value="InterPro"/>
</dbReference>
<dbReference type="Proteomes" id="UP000286931">
    <property type="component" value="Unassembled WGS sequence"/>
</dbReference>
<dbReference type="InterPro" id="IPR004675">
    <property type="entry name" value="AhpD_core"/>
</dbReference>
<dbReference type="InterPro" id="IPR029032">
    <property type="entry name" value="AhpD-like"/>
</dbReference>
<evidence type="ECO:0000313" key="3">
    <source>
        <dbReference type="Proteomes" id="UP000286931"/>
    </source>
</evidence>
<dbReference type="SUPFAM" id="SSF69118">
    <property type="entry name" value="AhpD-like"/>
    <property type="match status" value="1"/>
</dbReference>
<feature type="domain" description="Carboxymuconolactone decarboxylase-like" evidence="1">
    <location>
        <begin position="43"/>
        <end position="118"/>
    </location>
</feature>
<name>A0A401YIX9_9ACTN</name>
<dbReference type="RefSeq" id="WP_126636749.1">
    <property type="nucleotide sequence ID" value="NZ_BIFH01000016.1"/>
</dbReference>
<protein>
    <submittedName>
        <fullName evidence="2">Alkyl hydroperoxide reductase AhpD</fullName>
    </submittedName>
</protein>
<dbReference type="Pfam" id="PF02627">
    <property type="entry name" value="CMD"/>
    <property type="match status" value="1"/>
</dbReference>
<evidence type="ECO:0000313" key="2">
    <source>
        <dbReference type="EMBL" id="GCD94556.1"/>
    </source>
</evidence>
<organism evidence="2 3">
    <name type="scientific">Embleya hyalina</name>
    <dbReference type="NCBI Taxonomy" id="516124"/>
    <lineage>
        <taxon>Bacteria</taxon>
        <taxon>Bacillati</taxon>
        <taxon>Actinomycetota</taxon>
        <taxon>Actinomycetes</taxon>
        <taxon>Kitasatosporales</taxon>
        <taxon>Streptomycetaceae</taxon>
        <taxon>Embleya</taxon>
    </lineage>
</organism>
<evidence type="ECO:0000259" key="1">
    <source>
        <dbReference type="Pfam" id="PF02627"/>
    </source>
</evidence>
<dbReference type="InterPro" id="IPR003779">
    <property type="entry name" value="CMD-like"/>
</dbReference>
<reference evidence="2 3" key="1">
    <citation type="submission" date="2018-12" db="EMBL/GenBank/DDBJ databases">
        <title>Draft genome sequence of Embleya hyalina NBRC 13850T.</title>
        <authorList>
            <person name="Komaki H."/>
            <person name="Hosoyama A."/>
            <person name="Kimura A."/>
            <person name="Ichikawa N."/>
            <person name="Tamura T."/>
        </authorList>
    </citation>
    <scope>NUCLEOTIDE SEQUENCE [LARGE SCALE GENOMIC DNA]</scope>
    <source>
        <strain evidence="2 3">NBRC 13850</strain>
    </source>
</reference>
<sequence length="179" mass="19505">MSSTPTSTPTSPGATDAHADLLARVEKQLGRVPNLYAALASGPAALEGYLAMRDRLTRGVLRARLREQLALLIAQENECTYCVSAHSYRGGLMGLTEDELRETRDAHDADSHTDAVLTLARRIVRTRGRVGEEHRSTARAAGVTEAEEAEIVAHIALNTLSNYYNHLARPELDFPEVTA</sequence>
<proteinExistence type="predicted"/>